<dbReference type="EMBL" id="BAMX01000031">
    <property type="protein sequence ID" value="GAN66891.1"/>
    <property type="molecule type" value="Genomic_DNA"/>
</dbReference>
<dbReference type="Proteomes" id="UP000032670">
    <property type="component" value="Unassembled WGS sequence"/>
</dbReference>
<dbReference type="AlphaFoldDB" id="A0A0D6NNB0"/>
<dbReference type="STRING" id="1231341.Abor_031_057"/>
<protein>
    <submittedName>
        <fullName evidence="1">Uncharacterized protein</fullName>
    </submittedName>
</protein>
<evidence type="ECO:0000313" key="2">
    <source>
        <dbReference type="Proteomes" id="UP000032670"/>
    </source>
</evidence>
<reference evidence="1 2" key="1">
    <citation type="submission" date="2012-11" db="EMBL/GenBank/DDBJ databases">
        <title>Whole genome sequence of Acetobacter orientalis 21F-2.</title>
        <authorList>
            <person name="Azuma Y."/>
            <person name="Higashiura N."/>
            <person name="Hirakawa H."/>
            <person name="Matsushita K."/>
        </authorList>
    </citation>
    <scope>NUCLEOTIDE SEQUENCE [LARGE SCALE GENOMIC DNA]</scope>
    <source>
        <strain evidence="1 2">21F-2</strain>
    </source>
</reference>
<accession>A0A6N3SUY1</accession>
<dbReference type="GeneID" id="76205029"/>
<dbReference type="RefSeq" id="WP_158319738.1">
    <property type="nucleotide sequence ID" value="NZ_BAMX01000031.1"/>
</dbReference>
<name>A0A0D6NNB0_9PROT</name>
<gene>
    <name evidence="1" type="ORF">Abor_031_057</name>
</gene>
<organism evidence="1 2">
    <name type="scientific">Acetobacter orientalis</name>
    <dbReference type="NCBI Taxonomy" id="146474"/>
    <lineage>
        <taxon>Bacteria</taxon>
        <taxon>Pseudomonadati</taxon>
        <taxon>Pseudomonadota</taxon>
        <taxon>Alphaproteobacteria</taxon>
        <taxon>Acetobacterales</taxon>
        <taxon>Acetobacteraceae</taxon>
        <taxon>Acetobacter</taxon>
    </lineage>
</organism>
<accession>A0A0D6NNB0</accession>
<comment type="caution">
    <text evidence="1">The sequence shown here is derived from an EMBL/GenBank/DDBJ whole genome shotgun (WGS) entry which is preliminary data.</text>
</comment>
<evidence type="ECO:0000313" key="1">
    <source>
        <dbReference type="EMBL" id="GAN66891.1"/>
    </source>
</evidence>
<keyword evidence="2" id="KW-1185">Reference proteome</keyword>
<proteinExistence type="predicted"/>
<sequence length="51" mass="5835">MTPTDCRHASNVEIYAKPRNWEVACAITQMKAWVVLTEGQEAMLEQVRKEA</sequence>